<dbReference type="Gene3D" id="3.30.2310.20">
    <property type="entry name" value="RelE-like"/>
    <property type="match status" value="1"/>
</dbReference>
<dbReference type="InterPro" id="IPR035093">
    <property type="entry name" value="RelE/ParE_toxin_dom_sf"/>
</dbReference>
<sequence length="98" mass="11382">MINSYVLSEEATSDIDDIFKFGEYKFGIAQAIKYLIGLEGHFEKLANNPDIGRERNEIKVGLLSLPYISHIIFYRKLSDKIRIVRILYGGRDLIRFLE</sequence>
<dbReference type="InterPro" id="IPR051803">
    <property type="entry name" value="TA_system_RelE-like_toxin"/>
</dbReference>
<dbReference type="EMBL" id="LAZR01006946">
    <property type="protein sequence ID" value="KKM88537.1"/>
    <property type="molecule type" value="Genomic_DNA"/>
</dbReference>
<evidence type="ECO:0000256" key="2">
    <source>
        <dbReference type="ARBA" id="ARBA00022649"/>
    </source>
</evidence>
<protein>
    <recommendedName>
        <fullName evidence="4">Toxin</fullName>
    </recommendedName>
</protein>
<evidence type="ECO:0008006" key="4">
    <source>
        <dbReference type="Google" id="ProtNLM"/>
    </source>
</evidence>
<name>A0A0F9P500_9ZZZZ</name>
<organism evidence="3">
    <name type="scientific">marine sediment metagenome</name>
    <dbReference type="NCBI Taxonomy" id="412755"/>
    <lineage>
        <taxon>unclassified sequences</taxon>
        <taxon>metagenomes</taxon>
        <taxon>ecological metagenomes</taxon>
    </lineage>
</organism>
<reference evidence="3" key="1">
    <citation type="journal article" date="2015" name="Nature">
        <title>Complex archaea that bridge the gap between prokaryotes and eukaryotes.</title>
        <authorList>
            <person name="Spang A."/>
            <person name="Saw J.H."/>
            <person name="Jorgensen S.L."/>
            <person name="Zaremba-Niedzwiedzka K."/>
            <person name="Martijn J."/>
            <person name="Lind A.E."/>
            <person name="van Eijk R."/>
            <person name="Schleper C."/>
            <person name="Guy L."/>
            <person name="Ettema T.J."/>
        </authorList>
    </citation>
    <scope>NUCLEOTIDE SEQUENCE</scope>
</reference>
<keyword evidence="2" id="KW-1277">Toxin-antitoxin system</keyword>
<dbReference type="PANTHER" id="PTHR33755">
    <property type="entry name" value="TOXIN PARE1-RELATED"/>
    <property type="match status" value="1"/>
</dbReference>
<dbReference type="InterPro" id="IPR007712">
    <property type="entry name" value="RelE/ParE_toxin"/>
</dbReference>
<dbReference type="InterPro" id="IPR028344">
    <property type="entry name" value="ParE1/4"/>
</dbReference>
<accession>A0A0F9P500</accession>
<evidence type="ECO:0000256" key="1">
    <source>
        <dbReference type="ARBA" id="ARBA00006226"/>
    </source>
</evidence>
<comment type="caution">
    <text evidence="3">The sequence shown here is derived from an EMBL/GenBank/DDBJ whole genome shotgun (WGS) entry which is preliminary data.</text>
</comment>
<dbReference type="Pfam" id="PF05016">
    <property type="entry name" value="ParE_toxin"/>
    <property type="match status" value="1"/>
</dbReference>
<dbReference type="PANTHER" id="PTHR33755:SF9">
    <property type="entry name" value="TOXIN PARE1"/>
    <property type="match status" value="1"/>
</dbReference>
<dbReference type="PIRSF" id="PIRSF029218">
    <property type="entry name" value="ParE"/>
    <property type="match status" value="1"/>
</dbReference>
<proteinExistence type="inferred from homology"/>
<comment type="similarity">
    <text evidence="1">Belongs to the RelE toxin family.</text>
</comment>
<dbReference type="AlphaFoldDB" id="A0A0F9P500"/>
<evidence type="ECO:0000313" key="3">
    <source>
        <dbReference type="EMBL" id="KKM88537.1"/>
    </source>
</evidence>
<gene>
    <name evidence="3" type="ORF">LCGC14_1257710</name>
</gene>